<name>A0A1X3DJU8_9NEIS</name>
<keyword evidence="2" id="KW-1133">Transmembrane helix</keyword>
<sequence>MTKQRQQGFTLIELMIVVLTLALLATIAYPSYETYVRQTRLENVRADLLVSAQTLERRYAQQHRFPASISSDALETNQYFNIRYQAASGDDFTLIAEPNANNPNEKRHMQLNGSGIVTLCEGRSATTTVSHSSNSNVNCYVYK</sequence>
<evidence type="ECO:0000256" key="2">
    <source>
        <dbReference type="SAM" id="Phobius"/>
    </source>
</evidence>
<dbReference type="SUPFAM" id="SSF54523">
    <property type="entry name" value="Pili subunits"/>
    <property type="match status" value="1"/>
</dbReference>
<evidence type="ECO:0000256" key="1">
    <source>
        <dbReference type="ARBA" id="ARBA00011156"/>
    </source>
</evidence>
<dbReference type="EMBL" id="MTAB01000009">
    <property type="protein sequence ID" value="OSI22365.1"/>
    <property type="molecule type" value="Genomic_DNA"/>
</dbReference>
<dbReference type="STRING" id="1931275.BV914_06755"/>
<proteinExistence type="predicted"/>
<protein>
    <recommendedName>
        <fullName evidence="5">Type IV pilin protein</fullName>
    </recommendedName>
</protein>
<dbReference type="OrthoDB" id="8589754at2"/>
<evidence type="ECO:0008006" key="5">
    <source>
        <dbReference type="Google" id="ProtNLM"/>
    </source>
</evidence>
<accession>A0A1X3DJU8</accession>
<comment type="caution">
    <text evidence="3">The sequence shown here is derived from an EMBL/GenBank/DDBJ whole genome shotgun (WGS) entry which is preliminary data.</text>
</comment>
<evidence type="ECO:0000313" key="3">
    <source>
        <dbReference type="EMBL" id="OSI22365.1"/>
    </source>
</evidence>
<organism evidence="3 4">
    <name type="scientific">Neisseria dumasiana</name>
    <dbReference type="NCBI Taxonomy" id="1931275"/>
    <lineage>
        <taxon>Bacteria</taxon>
        <taxon>Pseudomonadati</taxon>
        <taxon>Pseudomonadota</taxon>
        <taxon>Betaproteobacteria</taxon>
        <taxon>Neisseriales</taxon>
        <taxon>Neisseriaceae</taxon>
        <taxon>Neisseria</taxon>
    </lineage>
</organism>
<dbReference type="PROSITE" id="PS00409">
    <property type="entry name" value="PROKAR_NTER_METHYL"/>
    <property type="match status" value="1"/>
</dbReference>
<comment type="subunit">
    <text evidence="1">The pili are polar flexible filaments of about 5.4 nanometers diameter and 2.5 micrometers average length; they consist of only a single polypeptide chain arranged in a helical configuration of five subunits per turn in the assembled pilus.</text>
</comment>
<dbReference type="GO" id="GO:0043683">
    <property type="term" value="P:type IV pilus assembly"/>
    <property type="evidence" value="ECO:0007669"/>
    <property type="project" value="InterPro"/>
</dbReference>
<keyword evidence="2" id="KW-0472">Membrane</keyword>
<dbReference type="InterPro" id="IPR045584">
    <property type="entry name" value="Pilin-like"/>
</dbReference>
<dbReference type="RefSeq" id="WP_085358896.1">
    <property type="nucleotide sequence ID" value="NZ_MTAB01000009.1"/>
</dbReference>
<feature type="transmembrane region" description="Helical" evidence="2">
    <location>
        <begin position="12"/>
        <end position="32"/>
    </location>
</feature>
<dbReference type="Pfam" id="PF07963">
    <property type="entry name" value="N_methyl"/>
    <property type="match status" value="1"/>
</dbReference>
<evidence type="ECO:0000313" key="4">
    <source>
        <dbReference type="Proteomes" id="UP000193303"/>
    </source>
</evidence>
<dbReference type="NCBIfam" id="TIGR02532">
    <property type="entry name" value="IV_pilin_GFxxxE"/>
    <property type="match status" value="1"/>
</dbReference>
<gene>
    <name evidence="3" type="ORF">BV912_05160</name>
</gene>
<reference evidence="4" key="1">
    <citation type="submission" date="2017-01" db="EMBL/GenBank/DDBJ databases">
        <authorList>
            <person name="Mah S.A."/>
            <person name="Swanson W.J."/>
            <person name="Moy G.W."/>
            <person name="Vacquier V.D."/>
        </authorList>
    </citation>
    <scope>NUCLEOTIDE SEQUENCE [LARGE SCALE GENOMIC DNA]</scope>
    <source>
        <strain evidence="4">124861</strain>
    </source>
</reference>
<dbReference type="AlphaFoldDB" id="A0A1X3DJU8"/>
<dbReference type="Gene3D" id="3.30.700.50">
    <property type="match status" value="1"/>
</dbReference>
<dbReference type="InterPro" id="IPR012902">
    <property type="entry name" value="N_methyl_site"/>
</dbReference>
<dbReference type="Proteomes" id="UP000193303">
    <property type="component" value="Unassembled WGS sequence"/>
</dbReference>
<keyword evidence="2" id="KW-0812">Transmembrane</keyword>
<dbReference type="Pfam" id="PF16732">
    <property type="entry name" value="ComP_DUS"/>
    <property type="match status" value="1"/>
</dbReference>
<dbReference type="InterPro" id="IPR031982">
    <property type="entry name" value="PilE-like"/>
</dbReference>